<feature type="chain" id="PRO_5016567623" description="ABC transporter substrate-binding protein" evidence="2">
    <location>
        <begin position="27"/>
        <end position="129"/>
    </location>
</feature>
<gene>
    <name evidence="3" type="ORF">DVS28_a3550</name>
</gene>
<name>A0A346Y176_9ACTN</name>
<dbReference type="Proteomes" id="UP000264006">
    <property type="component" value="Chromosome"/>
</dbReference>
<dbReference type="EMBL" id="CP031165">
    <property type="protein sequence ID" value="AXV08223.1"/>
    <property type="molecule type" value="Genomic_DNA"/>
</dbReference>
<evidence type="ECO:0000313" key="4">
    <source>
        <dbReference type="Proteomes" id="UP000264006"/>
    </source>
</evidence>
<dbReference type="SUPFAM" id="SSF53850">
    <property type="entry name" value="Periplasmic binding protein-like II"/>
    <property type="match status" value="1"/>
</dbReference>
<keyword evidence="2" id="KW-0732">Signal</keyword>
<proteinExistence type="predicted"/>
<organism evidence="3 4">
    <name type="scientific">Euzebya pacifica</name>
    <dbReference type="NCBI Taxonomy" id="1608957"/>
    <lineage>
        <taxon>Bacteria</taxon>
        <taxon>Bacillati</taxon>
        <taxon>Actinomycetota</taxon>
        <taxon>Nitriliruptoria</taxon>
        <taxon>Euzebyales</taxon>
    </lineage>
</organism>
<dbReference type="PROSITE" id="PS51257">
    <property type="entry name" value="PROKAR_LIPOPROTEIN"/>
    <property type="match status" value="1"/>
</dbReference>
<dbReference type="Gene3D" id="3.10.105.10">
    <property type="entry name" value="Dipeptide-binding Protein, Domain 3"/>
    <property type="match status" value="1"/>
</dbReference>
<accession>A0A346Y176</accession>
<evidence type="ECO:0000256" key="1">
    <source>
        <dbReference type="SAM" id="MobiDB-lite"/>
    </source>
</evidence>
<dbReference type="OrthoDB" id="3723482at2"/>
<reference evidence="3 4" key="1">
    <citation type="submission" date="2018-09" db="EMBL/GenBank/DDBJ databases">
        <title>Complete genome sequence of Euzebya sp. DY32-46 isolated from seawater of Pacific Ocean.</title>
        <authorList>
            <person name="Xu L."/>
            <person name="Wu Y.-H."/>
            <person name="Xu X.-W."/>
        </authorList>
    </citation>
    <scope>NUCLEOTIDE SEQUENCE [LARGE SCALE GENOMIC DNA]</scope>
    <source>
        <strain evidence="3 4">DY32-46</strain>
    </source>
</reference>
<sequence length="129" mass="13509">MPKAMPHLLVLVVVLSLLAACSSSQSGDGDGSAASLATDGPATVDDTDGLVPVPPVVLITKTAADDPDRFESSRLIVEAWNTAGIEAELLPVDAAVLAERTFTGKDYDVYFVSYGPTTDRLDPENMMAV</sequence>
<dbReference type="AlphaFoldDB" id="A0A346Y176"/>
<protein>
    <recommendedName>
        <fullName evidence="5">ABC transporter substrate-binding protein</fullName>
    </recommendedName>
</protein>
<feature type="compositionally biased region" description="Low complexity" evidence="1">
    <location>
        <begin position="25"/>
        <end position="40"/>
    </location>
</feature>
<evidence type="ECO:0000313" key="3">
    <source>
        <dbReference type="EMBL" id="AXV08223.1"/>
    </source>
</evidence>
<keyword evidence="4" id="KW-1185">Reference proteome</keyword>
<feature type="signal peptide" evidence="2">
    <location>
        <begin position="1"/>
        <end position="26"/>
    </location>
</feature>
<evidence type="ECO:0008006" key="5">
    <source>
        <dbReference type="Google" id="ProtNLM"/>
    </source>
</evidence>
<dbReference type="KEGG" id="euz:DVS28_a3550"/>
<evidence type="ECO:0000256" key="2">
    <source>
        <dbReference type="SAM" id="SignalP"/>
    </source>
</evidence>
<feature type="region of interest" description="Disordered" evidence="1">
    <location>
        <begin position="25"/>
        <end position="47"/>
    </location>
</feature>